<dbReference type="InterPro" id="IPR020449">
    <property type="entry name" value="Tscrpt_reg_AraC-type_HTH"/>
</dbReference>
<feature type="domain" description="HTH araC/xylS-type" evidence="4">
    <location>
        <begin position="185"/>
        <end position="283"/>
    </location>
</feature>
<dbReference type="Pfam" id="PF12833">
    <property type="entry name" value="HTH_18"/>
    <property type="match status" value="1"/>
</dbReference>
<evidence type="ECO:0000259" key="4">
    <source>
        <dbReference type="PROSITE" id="PS01124"/>
    </source>
</evidence>
<dbReference type="GO" id="GO:0043565">
    <property type="term" value="F:sequence-specific DNA binding"/>
    <property type="evidence" value="ECO:0007669"/>
    <property type="project" value="InterPro"/>
</dbReference>
<dbReference type="PROSITE" id="PS00041">
    <property type="entry name" value="HTH_ARAC_FAMILY_1"/>
    <property type="match status" value="1"/>
</dbReference>
<dbReference type="SUPFAM" id="SSF51215">
    <property type="entry name" value="Regulatory protein AraC"/>
    <property type="match status" value="1"/>
</dbReference>
<keyword evidence="6" id="KW-1185">Reference proteome</keyword>
<dbReference type="SMART" id="SM00342">
    <property type="entry name" value="HTH_ARAC"/>
    <property type="match status" value="1"/>
</dbReference>
<keyword evidence="3" id="KW-0804">Transcription</keyword>
<protein>
    <submittedName>
        <fullName evidence="5">AraC-like DNA-binding protein</fullName>
    </submittedName>
</protein>
<dbReference type="Proteomes" id="UP000323257">
    <property type="component" value="Unassembled WGS sequence"/>
</dbReference>
<dbReference type="EMBL" id="VNHS01000008">
    <property type="protein sequence ID" value="TYP72450.1"/>
    <property type="molecule type" value="Genomic_DNA"/>
</dbReference>
<dbReference type="Gene3D" id="2.60.120.280">
    <property type="entry name" value="Regulatory protein AraC"/>
    <property type="match status" value="1"/>
</dbReference>
<organism evidence="5 6">
    <name type="scientific">Paenibacillus methanolicus</name>
    <dbReference type="NCBI Taxonomy" id="582686"/>
    <lineage>
        <taxon>Bacteria</taxon>
        <taxon>Bacillati</taxon>
        <taxon>Bacillota</taxon>
        <taxon>Bacilli</taxon>
        <taxon>Bacillales</taxon>
        <taxon>Paenibacillaceae</taxon>
        <taxon>Paenibacillus</taxon>
    </lineage>
</organism>
<dbReference type="RefSeq" id="WP_148931079.1">
    <property type="nucleotide sequence ID" value="NZ_VNHS01000008.1"/>
</dbReference>
<dbReference type="InterPro" id="IPR018060">
    <property type="entry name" value="HTH_AraC"/>
</dbReference>
<gene>
    <name evidence="5" type="ORF">BCM02_108104</name>
</gene>
<keyword evidence="1" id="KW-0805">Transcription regulation</keyword>
<dbReference type="PROSITE" id="PS01124">
    <property type="entry name" value="HTH_ARAC_FAMILY_2"/>
    <property type="match status" value="1"/>
</dbReference>
<name>A0A5S5C286_9BACL</name>
<keyword evidence="2 5" id="KW-0238">DNA-binding</keyword>
<evidence type="ECO:0000313" key="5">
    <source>
        <dbReference type="EMBL" id="TYP72450.1"/>
    </source>
</evidence>
<proteinExistence type="predicted"/>
<dbReference type="PRINTS" id="PR00032">
    <property type="entry name" value="HTHARAC"/>
</dbReference>
<dbReference type="InterPro" id="IPR009057">
    <property type="entry name" value="Homeodomain-like_sf"/>
</dbReference>
<evidence type="ECO:0000313" key="6">
    <source>
        <dbReference type="Proteomes" id="UP000323257"/>
    </source>
</evidence>
<dbReference type="SUPFAM" id="SSF46689">
    <property type="entry name" value="Homeodomain-like"/>
    <property type="match status" value="1"/>
</dbReference>
<dbReference type="GO" id="GO:0003700">
    <property type="term" value="F:DNA-binding transcription factor activity"/>
    <property type="evidence" value="ECO:0007669"/>
    <property type="project" value="InterPro"/>
</dbReference>
<dbReference type="PANTHER" id="PTHR43280">
    <property type="entry name" value="ARAC-FAMILY TRANSCRIPTIONAL REGULATOR"/>
    <property type="match status" value="1"/>
</dbReference>
<dbReference type="InterPro" id="IPR003313">
    <property type="entry name" value="AraC-bd"/>
</dbReference>
<dbReference type="PANTHER" id="PTHR43280:SF2">
    <property type="entry name" value="HTH-TYPE TRANSCRIPTIONAL REGULATOR EXSA"/>
    <property type="match status" value="1"/>
</dbReference>
<comment type="caution">
    <text evidence="5">The sequence shown here is derived from an EMBL/GenBank/DDBJ whole genome shotgun (WGS) entry which is preliminary data.</text>
</comment>
<dbReference type="Gene3D" id="1.10.10.60">
    <property type="entry name" value="Homeodomain-like"/>
    <property type="match status" value="1"/>
</dbReference>
<dbReference type="OrthoDB" id="9803764at2"/>
<evidence type="ECO:0000256" key="3">
    <source>
        <dbReference type="ARBA" id="ARBA00023163"/>
    </source>
</evidence>
<dbReference type="AlphaFoldDB" id="A0A5S5C286"/>
<reference evidence="5 6" key="1">
    <citation type="submission" date="2019-07" db="EMBL/GenBank/DDBJ databases">
        <title>Genomic Encyclopedia of Type Strains, Phase III (KMG-III): the genomes of soil and plant-associated and newly described type strains.</title>
        <authorList>
            <person name="Whitman W."/>
        </authorList>
    </citation>
    <scope>NUCLEOTIDE SEQUENCE [LARGE SCALE GENOMIC DNA]</scope>
    <source>
        <strain evidence="5 6">BL24</strain>
    </source>
</reference>
<dbReference type="InterPro" id="IPR037923">
    <property type="entry name" value="HTH-like"/>
</dbReference>
<evidence type="ECO:0000256" key="1">
    <source>
        <dbReference type="ARBA" id="ARBA00023015"/>
    </source>
</evidence>
<dbReference type="Pfam" id="PF02311">
    <property type="entry name" value="AraC_binding"/>
    <property type="match status" value="1"/>
</dbReference>
<evidence type="ECO:0000256" key="2">
    <source>
        <dbReference type="ARBA" id="ARBA00023125"/>
    </source>
</evidence>
<accession>A0A5S5C286</accession>
<dbReference type="InterPro" id="IPR018062">
    <property type="entry name" value="HTH_AraC-typ_CS"/>
</dbReference>
<sequence>MTTFMDYTISKLPIRIVDRMIDPGTLSVKSLSLITAGHLPNRTLFRRSATFNHHAIVYIADGSGTYQVNGGERQPVGKGSFFLFYPGAVFDYGPGPNETWDEFYFTVEGTRVEEWFATWLSEPDRVKQAWNYDTQRGKIERIFALMDSGEAGNLDRAALLLETFLFELMQSSKPPGKAPAVSPTAALLEAVQAGIAEPFDAAALCERHHISMSTLRRAIHKATGYSLHEYVHRLKISEAKNILLNTNQSVKETAIALGFKDVFYFSRLFKKIVGVSPQHYRNHV</sequence>